<evidence type="ECO:0000313" key="2">
    <source>
        <dbReference type="WBParaSite" id="ES5_v2.g12440.t1"/>
    </source>
</evidence>
<protein>
    <submittedName>
        <fullName evidence="2">Uncharacterized protein</fullName>
    </submittedName>
</protein>
<proteinExistence type="predicted"/>
<reference evidence="2" key="1">
    <citation type="submission" date="2022-11" db="UniProtKB">
        <authorList>
            <consortium name="WormBaseParasite"/>
        </authorList>
    </citation>
    <scope>IDENTIFICATION</scope>
</reference>
<dbReference type="WBParaSite" id="ES5_v2.g12440.t1">
    <property type="protein sequence ID" value="ES5_v2.g12440.t1"/>
    <property type="gene ID" value="ES5_v2.g12440"/>
</dbReference>
<name>A0AC34F5U3_9BILA</name>
<sequence length="317" mass="36553">MPILYSHLLTPNPTATSEFVAGLKKLFALMTGPFSRRKYWLTVALLITVAVIVFYQYRLNGSVDYSIYYSLLKNVENGEECQIPKIDPYDETIKKYLKPGKQLICKELQPELTAVINGTIWINLNELTKSGYSLEAITCRKRCFWRTDSNDITLEYSEWSNLINGTKMACEFMETACWKQFPPLRIYTNLHHWISPKTDVINPAKASTHPSVILFVLDSISSSNWKRYLPKTLEILKDLYNSTIFEGFTKVGDNSFPNAAAFLTGKRVQTVGYESEMPIDMSDKFFDDWPIIWKDFKQKVGILVNSKANYSMLFRDM</sequence>
<organism evidence="1 2">
    <name type="scientific">Panagrolaimus sp. ES5</name>
    <dbReference type="NCBI Taxonomy" id="591445"/>
    <lineage>
        <taxon>Eukaryota</taxon>
        <taxon>Metazoa</taxon>
        <taxon>Ecdysozoa</taxon>
        <taxon>Nematoda</taxon>
        <taxon>Chromadorea</taxon>
        <taxon>Rhabditida</taxon>
        <taxon>Tylenchina</taxon>
        <taxon>Panagrolaimomorpha</taxon>
        <taxon>Panagrolaimoidea</taxon>
        <taxon>Panagrolaimidae</taxon>
        <taxon>Panagrolaimus</taxon>
    </lineage>
</organism>
<evidence type="ECO:0000313" key="1">
    <source>
        <dbReference type="Proteomes" id="UP000887579"/>
    </source>
</evidence>
<accession>A0AC34F5U3</accession>
<dbReference type="Proteomes" id="UP000887579">
    <property type="component" value="Unplaced"/>
</dbReference>